<keyword evidence="8 12" id="KW-0457">Lysine biosynthesis</keyword>
<dbReference type="GO" id="GO:0019877">
    <property type="term" value="P:diaminopimelate biosynthetic process"/>
    <property type="evidence" value="ECO:0007669"/>
    <property type="project" value="UniProtKB-UniRule"/>
</dbReference>
<evidence type="ECO:0000256" key="3">
    <source>
        <dbReference type="ARBA" id="ARBA00007592"/>
    </source>
</evidence>
<dbReference type="EMBL" id="SPNK01000011">
    <property type="protein sequence ID" value="TFI00047.1"/>
    <property type="molecule type" value="Genomic_DNA"/>
</dbReference>
<dbReference type="PANTHER" id="PTHR12128:SF66">
    <property type="entry name" value="4-HYDROXY-2-OXOGLUTARATE ALDOLASE, MITOCHONDRIAL"/>
    <property type="match status" value="1"/>
</dbReference>
<feature type="active site" description="Proton donor/acceptor" evidence="12 14">
    <location>
        <position position="148"/>
    </location>
</feature>
<dbReference type="InterPro" id="IPR005263">
    <property type="entry name" value="DapA"/>
</dbReference>
<dbReference type="CDD" id="cd00950">
    <property type="entry name" value="DHDPS"/>
    <property type="match status" value="1"/>
</dbReference>
<dbReference type="HAMAP" id="MF_00418">
    <property type="entry name" value="DapA"/>
    <property type="match status" value="1"/>
</dbReference>
<keyword evidence="10 12" id="KW-0704">Schiff base</keyword>
<dbReference type="AlphaFoldDB" id="A0AAX2SC63"/>
<dbReference type="GO" id="GO:0005829">
    <property type="term" value="C:cytosol"/>
    <property type="evidence" value="ECO:0007669"/>
    <property type="project" value="TreeGrafter"/>
</dbReference>
<keyword evidence="9 12" id="KW-0456">Lyase</keyword>
<evidence type="ECO:0000313" key="17">
    <source>
        <dbReference type="Proteomes" id="UP000298017"/>
    </source>
</evidence>
<dbReference type="SMART" id="SM01130">
    <property type="entry name" value="DHDPS"/>
    <property type="match status" value="1"/>
</dbReference>
<feature type="binding site" evidence="12 15">
    <location>
        <position position="60"/>
    </location>
    <ligand>
        <name>pyruvate</name>
        <dbReference type="ChEBI" id="CHEBI:15361"/>
    </ligand>
</feature>
<dbReference type="Gene3D" id="3.20.20.70">
    <property type="entry name" value="Aldolase class I"/>
    <property type="match status" value="1"/>
</dbReference>
<evidence type="ECO:0000256" key="11">
    <source>
        <dbReference type="ARBA" id="ARBA00047836"/>
    </source>
</evidence>
<sequence length="318" mass="34059">MTHESFPAPTDRPAPLFGTLLTAMVTVFHKDRSVDLEATAALAVQLVDDGCDGLVVCGTTGEYSTMTDEENLSVFRAVKDAVGGRVPLLAGTGSNDTEHSRYLCLEAEKIGMDGLLVVTPYYNKPTQAGVEAHFRSLADSVDTPIMMYDIPGRSGIPIEPGTMISLASHPNIVAVKDAKADFVAASRVMAETDLVFYSGDDGLTLPWMAIGAAGLVGVTTHVDTARYRRMIDAVLASDLETARRLNTELLPLVRATMTRVPGAVAAKTILQWQDRLPNAVVRLPHVAPTHAELEQIRADLSTSVIADSLTNQQMKGVS</sequence>
<evidence type="ECO:0000256" key="4">
    <source>
        <dbReference type="ARBA" id="ARBA00012086"/>
    </source>
</evidence>
<keyword evidence="17" id="KW-1185">Reference proteome</keyword>
<feature type="binding site" evidence="12 15">
    <location>
        <position position="216"/>
    </location>
    <ligand>
        <name>pyruvate</name>
        <dbReference type="ChEBI" id="CHEBI:15361"/>
    </ligand>
</feature>
<accession>A0AAX2SC63</accession>
<dbReference type="RefSeq" id="WP_135010784.1">
    <property type="nucleotide sequence ID" value="NZ_JAYEXM010000003.1"/>
</dbReference>
<comment type="subcellular location">
    <subcellularLocation>
        <location evidence="12">Cytoplasm</location>
    </subcellularLocation>
</comment>
<dbReference type="Proteomes" id="UP000298017">
    <property type="component" value="Unassembled WGS sequence"/>
</dbReference>
<keyword evidence="7 12" id="KW-0220">Diaminopimelate biosynthesis</keyword>
<dbReference type="EC" id="4.3.3.7" evidence="4 12"/>
<dbReference type="GO" id="GO:0008840">
    <property type="term" value="F:4-hydroxy-tetrahydrodipicolinate synthase activity"/>
    <property type="evidence" value="ECO:0007669"/>
    <property type="project" value="UniProtKB-UniRule"/>
</dbReference>
<dbReference type="InterPro" id="IPR020625">
    <property type="entry name" value="Schiff_base-form_aldolases_AS"/>
</dbReference>
<comment type="subunit">
    <text evidence="12">Homotetramer; dimer of dimers.</text>
</comment>
<evidence type="ECO:0000256" key="12">
    <source>
        <dbReference type="HAMAP-Rule" id="MF_00418"/>
    </source>
</evidence>
<evidence type="ECO:0000313" key="16">
    <source>
        <dbReference type="EMBL" id="TFI00047.1"/>
    </source>
</evidence>
<evidence type="ECO:0000256" key="10">
    <source>
        <dbReference type="ARBA" id="ARBA00023270"/>
    </source>
</evidence>
<organism evidence="16 17">
    <name type="scientific">Kocuria rhizophila</name>
    <dbReference type="NCBI Taxonomy" id="72000"/>
    <lineage>
        <taxon>Bacteria</taxon>
        <taxon>Bacillati</taxon>
        <taxon>Actinomycetota</taxon>
        <taxon>Actinomycetes</taxon>
        <taxon>Micrococcales</taxon>
        <taxon>Micrococcaceae</taxon>
        <taxon>Kocuria</taxon>
    </lineage>
</organism>
<dbReference type="InterPro" id="IPR013785">
    <property type="entry name" value="Aldolase_TIM"/>
</dbReference>
<evidence type="ECO:0000256" key="8">
    <source>
        <dbReference type="ARBA" id="ARBA00023154"/>
    </source>
</evidence>
<name>A0AAX2SC63_KOCRH</name>
<evidence type="ECO:0000256" key="15">
    <source>
        <dbReference type="PIRSR" id="PIRSR001365-2"/>
    </source>
</evidence>
<reference evidence="16 17" key="1">
    <citation type="submission" date="2019-03" db="EMBL/GenBank/DDBJ databases">
        <title>Genome Sequencing and Assembly of Various Microbes Isolated from Alder Root Nodule.</title>
        <authorList>
            <person name="Swanson E."/>
            <person name="Sevigny J.L."/>
            <person name="Pesce C."/>
            <person name="Davis I."/>
            <person name="Kleiner V."/>
            <person name="Tisa L."/>
        </authorList>
    </citation>
    <scope>NUCLEOTIDE SEQUENCE [LARGE SCALE GENOMIC DNA]</scope>
    <source>
        <strain evidence="16 17">4R-31</strain>
    </source>
</reference>
<dbReference type="SUPFAM" id="SSF51569">
    <property type="entry name" value="Aldolase"/>
    <property type="match status" value="1"/>
</dbReference>
<evidence type="ECO:0000256" key="5">
    <source>
        <dbReference type="ARBA" id="ARBA00022490"/>
    </source>
</evidence>
<dbReference type="GO" id="GO:0009089">
    <property type="term" value="P:lysine biosynthetic process via diaminopimelate"/>
    <property type="evidence" value="ECO:0007669"/>
    <property type="project" value="UniProtKB-UniRule"/>
</dbReference>
<gene>
    <name evidence="12 16" type="primary">dapA</name>
    <name evidence="16" type="ORF">E4P33_09565</name>
</gene>
<dbReference type="InterPro" id="IPR002220">
    <property type="entry name" value="DapA-like"/>
</dbReference>
<protein>
    <recommendedName>
        <fullName evidence="4 12">4-hydroxy-tetrahydrodipicolinate synthase</fullName>
        <shortName evidence="12">HTPA synthase</shortName>
        <ecNumber evidence="4 12">4.3.3.7</ecNumber>
    </recommendedName>
</protein>
<comment type="caution">
    <text evidence="12">Was originally thought to be a dihydrodipicolinate synthase (DHDPS), catalyzing the condensation of (S)-aspartate-beta-semialdehyde [(S)-ASA] and pyruvate to dihydrodipicolinate (DHDP). However, it was shown in E.coli that the product of the enzymatic reaction is not dihydrodipicolinate but in fact (4S)-4-hydroxy-2,3,4,5-tetrahydro-(2S)-dipicolinic acid (HTPA), and that the consecutive dehydration reaction leading to DHDP is not spontaneous but catalyzed by DapB.</text>
</comment>
<dbReference type="NCBIfam" id="TIGR00674">
    <property type="entry name" value="dapA"/>
    <property type="match status" value="1"/>
</dbReference>
<dbReference type="PIRSF" id="PIRSF001365">
    <property type="entry name" value="DHDPS"/>
    <property type="match status" value="1"/>
</dbReference>
<feature type="active site" description="Schiff-base intermediate with substrate" evidence="12 14">
    <location>
        <position position="176"/>
    </location>
</feature>
<feature type="site" description="Part of a proton relay during catalysis" evidence="12">
    <location>
        <position position="122"/>
    </location>
</feature>
<evidence type="ECO:0000256" key="14">
    <source>
        <dbReference type="PIRSR" id="PIRSR001365-1"/>
    </source>
</evidence>
<evidence type="ECO:0000256" key="7">
    <source>
        <dbReference type="ARBA" id="ARBA00022915"/>
    </source>
</evidence>
<evidence type="ECO:0000256" key="6">
    <source>
        <dbReference type="ARBA" id="ARBA00022605"/>
    </source>
</evidence>
<feature type="site" description="Part of a proton relay during catalysis" evidence="12">
    <location>
        <position position="59"/>
    </location>
</feature>
<comment type="function">
    <text evidence="1 12">Catalyzes the condensation of (S)-aspartate-beta-semialdehyde [(S)-ASA] and pyruvate to 4-hydroxy-tetrahydrodipicolinate (HTPA).</text>
</comment>
<evidence type="ECO:0000256" key="2">
    <source>
        <dbReference type="ARBA" id="ARBA00005120"/>
    </source>
</evidence>
<keyword evidence="6 12" id="KW-0028">Amino-acid biosynthesis</keyword>
<comment type="pathway">
    <text evidence="2 12">Amino-acid biosynthesis; L-lysine biosynthesis via DAP pathway; (S)-tetrahydrodipicolinate from L-aspartate: step 3/4.</text>
</comment>
<proteinExistence type="inferred from homology"/>
<evidence type="ECO:0000256" key="1">
    <source>
        <dbReference type="ARBA" id="ARBA00003294"/>
    </source>
</evidence>
<dbReference type="PANTHER" id="PTHR12128">
    <property type="entry name" value="DIHYDRODIPICOLINATE SYNTHASE"/>
    <property type="match status" value="1"/>
</dbReference>
<evidence type="ECO:0000256" key="13">
    <source>
        <dbReference type="PIRNR" id="PIRNR001365"/>
    </source>
</evidence>
<dbReference type="Pfam" id="PF00701">
    <property type="entry name" value="DHDPS"/>
    <property type="match status" value="1"/>
</dbReference>
<dbReference type="PRINTS" id="PR00146">
    <property type="entry name" value="DHPICSNTHASE"/>
</dbReference>
<comment type="catalytic activity">
    <reaction evidence="11 12">
        <text>L-aspartate 4-semialdehyde + pyruvate = (2S,4S)-4-hydroxy-2,3,4,5-tetrahydrodipicolinate + H2O + H(+)</text>
        <dbReference type="Rhea" id="RHEA:34171"/>
        <dbReference type="ChEBI" id="CHEBI:15361"/>
        <dbReference type="ChEBI" id="CHEBI:15377"/>
        <dbReference type="ChEBI" id="CHEBI:15378"/>
        <dbReference type="ChEBI" id="CHEBI:67139"/>
        <dbReference type="ChEBI" id="CHEBI:537519"/>
        <dbReference type="EC" id="4.3.3.7"/>
    </reaction>
</comment>
<comment type="caution">
    <text evidence="16">The sequence shown here is derived from an EMBL/GenBank/DDBJ whole genome shotgun (WGS) entry which is preliminary data.</text>
</comment>
<comment type="similarity">
    <text evidence="3 12 13">Belongs to the DapA family.</text>
</comment>
<keyword evidence="5 12" id="KW-0963">Cytoplasm</keyword>
<dbReference type="PROSITE" id="PS00666">
    <property type="entry name" value="DHDPS_2"/>
    <property type="match status" value="1"/>
</dbReference>
<evidence type="ECO:0000256" key="9">
    <source>
        <dbReference type="ARBA" id="ARBA00023239"/>
    </source>
</evidence>